<dbReference type="Gene3D" id="3.40.50.1820">
    <property type="entry name" value="alpha/beta hydrolase"/>
    <property type="match status" value="1"/>
</dbReference>
<dbReference type="Pfam" id="PF00561">
    <property type="entry name" value="Abhydrolase_1"/>
    <property type="match status" value="1"/>
</dbReference>
<evidence type="ECO:0000259" key="5">
    <source>
        <dbReference type="PROSITE" id="PS50104"/>
    </source>
</evidence>
<dbReference type="GO" id="GO:0007165">
    <property type="term" value="P:signal transduction"/>
    <property type="evidence" value="ECO:0007669"/>
    <property type="project" value="InterPro"/>
</dbReference>
<dbReference type="Gene3D" id="3.40.50.10140">
    <property type="entry name" value="Toll/interleukin-1 receptor homology (TIR) domain"/>
    <property type="match status" value="1"/>
</dbReference>
<sequence>MGDPLGSSGVSSHKQNREGVVVAQRGQYRVTVVERAQDVVDPMLVCDTAATWSHRDHREREKTSIGDNIKFLLVLSLDINCTLNPNQVGNAGPLRQRGDPFAFQRNAREHVIVESYHFAVLVFLLFSIGLFFRQLNISVPDEASSSSSSTSSSISVPDEASSSSSSTSLSSSSSVSFSKGSLYDVFISFRGEDTRKSFTSHLYKALTNAGVNAFIDDEELKRGEDITDELVRAIQGSKVSIVVFSSGYGDSSWCLEELVHIMECRRTLGQRFLPIFYHVNPSHVRKQTGSFAQSILKHRDRNKVERWRAALNGAASLSGFSVRNTDSFSSIDYGSIPYGEAINKFSINDDDDHADHDNDDDHADHEDDDVDDHADHDDGDRKLAESIRSAAREIRILRESDMSFWINSQRQLTVQALSCLVRTQSCLKKPPEMEQIRHKYITVQGLKLHVADIGTGSNVVVFLHGFPEIWYSWRHQMIAVADAGFRAIAPDYRGYGLSDPPPQSEKTSYRGLASDILGILDSLAIPKVFLIAKDFGVGVATLFSLLHAERVLGVVTMGAPIMPPGPRRIDKSLPEGLYISRWQEPGRAEADFGRLDAKTVVRNVYILFSRSEIPIAAEDQEIMDLVDPSTPLPPWFSEQDLAAYGALYEKSGFGTALQVPYRAIRDEFAVSDPVVKAPALLIRGGKDYSNKFPGIEDYINSGKVKEFAPNSEIVFLPQGTHFVQEQLPDEVNQLILTFLRKHIWNTDALLEDGQR</sequence>
<evidence type="ECO:0000313" key="6">
    <source>
        <dbReference type="EMBL" id="RXH86147.1"/>
    </source>
</evidence>
<feature type="compositionally biased region" description="Low complexity" evidence="4">
    <location>
        <begin position="144"/>
        <end position="176"/>
    </location>
</feature>
<dbReference type="EMBL" id="RDQH01000336">
    <property type="protein sequence ID" value="RXH86147.1"/>
    <property type="molecule type" value="Genomic_DNA"/>
</dbReference>
<dbReference type="SUPFAM" id="SSF53474">
    <property type="entry name" value="alpha/beta-Hydrolases"/>
    <property type="match status" value="1"/>
</dbReference>
<comment type="caution">
    <text evidence="6">The sequence shown here is derived from an EMBL/GenBank/DDBJ whole genome shotgun (WGS) entry which is preliminary data.</text>
</comment>
<dbReference type="FunFam" id="3.40.50.10140:FF:000007">
    <property type="entry name" value="Disease resistance protein (TIR-NBS-LRR class)"/>
    <property type="match status" value="1"/>
</dbReference>
<keyword evidence="2" id="KW-0520">NAD</keyword>
<accession>A0A498IVD7</accession>
<keyword evidence="1" id="KW-0378">Hydrolase</keyword>
<feature type="domain" description="TIR" evidence="5">
    <location>
        <begin position="181"/>
        <end position="342"/>
    </location>
</feature>
<protein>
    <recommendedName>
        <fullName evidence="5">TIR domain-containing protein</fullName>
    </recommendedName>
</protein>
<evidence type="ECO:0000256" key="1">
    <source>
        <dbReference type="ARBA" id="ARBA00022801"/>
    </source>
</evidence>
<dbReference type="PROSITE" id="PS50104">
    <property type="entry name" value="TIR"/>
    <property type="match status" value="1"/>
</dbReference>
<proteinExistence type="inferred from homology"/>
<feature type="region of interest" description="Disordered" evidence="4">
    <location>
        <begin position="347"/>
        <end position="380"/>
    </location>
</feature>
<dbReference type="SMART" id="SM00255">
    <property type="entry name" value="TIR"/>
    <property type="match status" value="1"/>
</dbReference>
<dbReference type="InterPro" id="IPR035897">
    <property type="entry name" value="Toll_tir_struct_dom_sf"/>
</dbReference>
<dbReference type="SUPFAM" id="SSF52200">
    <property type="entry name" value="Toll/Interleukin receptor TIR domain"/>
    <property type="match status" value="1"/>
</dbReference>
<dbReference type="InterPro" id="IPR029058">
    <property type="entry name" value="AB_hydrolase_fold"/>
</dbReference>
<feature type="compositionally biased region" description="Acidic residues" evidence="4">
    <location>
        <begin position="348"/>
        <end position="372"/>
    </location>
</feature>
<dbReference type="InterPro" id="IPR000073">
    <property type="entry name" value="AB_hydrolase_1"/>
</dbReference>
<dbReference type="AlphaFoldDB" id="A0A498IVD7"/>
<dbReference type="PRINTS" id="PR00412">
    <property type="entry name" value="EPOXHYDRLASE"/>
</dbReference>
<dbReference type="STRING" id="3750.A0A498IVD7"/>
<comment type="similarity">
    <text evidence="3">Belongs to the AB hydrolase superfamily. Epoxide hydrolase family.</text>
</comment>
<dbReference type="InterPro" id="IPR000639">
    <property type="entry name" value="Epox_hydrolase-like"/>
</dbReference>
<dbReference type="GO" id="GO:0016787">
    <property type="term" value="F:hydrolase activity"/>
    <property type="evidence" value="ECO:0007669"/>
    <property type="project" value="UniProtKB-KW"/>
</dbReference>
<dbReference type="InterPro" id="IPR000157">
    <property type="entry name" value="TIR_dom"/>
</dbReference>
<evidence type="ECO:0000256" key="4">
    <source>
        <dbReference type="SAM" id="MobiDB-lite"/>
    </source>
</evidence>
<evidence type="ECO:0000256" key="2">
    <source>
        <dbReference type="ARBA" id="ARBA00023027"/>
    </source>
</evidence>
<dbReference type="Pfam" id="PF01582">
    <property type="entry name" value="TIR"/>
    <property type="match status" value="1"/>
</dbReference>
<dbReference type="PANTHER" id="PTHR43329">
    <property type="entry name" value="EPOXIDE HYDROLASE"/>
    <property type="match status" value="1"/>
</dbReference>
<name>A0A498IVD7_MALDO</name>
<feature type="region of interest" description="Disordered" evidence="4">
    <location>
        <begin position="141"/>
        <end position="176"/>
    </location>
</feature>
<evidence type="ECO:0000313" key="7">
    <source>
        <dbReference type="Proteomes" id="UP000290289"/>
    </source>
</evidence>
<keyword evidence="7" id="KW-1185">Reference proteome</keyword>
<reference evidence="6 7" key="1">
    <citation type="submission" date="2018-10" db="EMBL/GenBank/DDBJ databases">
        <title>A high-quality apple genome assembly.</title>
        <authorList>
            <person name="Hu J."/>
        </authorList>
    </citation>
    <scope>NUCLEOTIDE SEQUENCE [LARGE SCALE GENOMIC DNA]</scope>
    <source>
        <strain evidence="7">cv. HFTH1</strain>
        <tissue evidence="6">Young leaf</tissue>
    </source>
</reference>
<evidence type="ECO:0000256" key="3">
    <source>
        <dbReference type="ARBA" id="ARBA00038334"/>
    </source>
</evidence>
<dbReference type="Proteomes" id="UP000290289">
    <property type="component" value="Chromosome 10"/>
</dbReference>
<organism evidence="6 7">
    <name type="scientific">Malus domestica</name>
    <name type="common">Apple</name>
    <name type="synonym">Pyrus malus</name>
    <dbReference type="NCBI Taxonomy" id="3750"/>
    <lineage>
        <taxon>Eukaryota</taxon>
        <taxon>Viridiplantae</taxon>
        <taxon>Streptophyta</taxon>
        <taxon>Embryophyta</taxon>
        <taxon>Tracheophyta</taxon>
        <taxon>Spermatophyta</taxon>
        <taxon>Magnoliopsida</taxon>
        <taxon>eudicotyledons</taxon>
        <taxon>Gunneridae</taxon>
        <taxon>Pentapetalae</taxon>
        <taxon>rosids</taxon>
        <taxon>fabids</taxon>
        <taxon>Rosales</taxon>
        <taxon>Rosaceae</taxon>
        <taxon>Amygdaloideae</taxon>
        <taxon>Maleae</taxon>
        <taxon>Malus</taxon>
    </lineage>
</organism>
<gene>
    <name evidence="6" type="ORF">DVH24_017200</name>
</gene>